<reference evidence="2" key="1">
    <citation type="submission" date="2020-05" db="EMBL/GenBank/DDBJ databases">
        <title>WGS assembly of Panicum virgatum.</title>
        <authorList>
            <person name="Lovell J.T."/>
            <person name="Jenkins J."/>
            <person name="Shu S."/>
            <person name="Juenger T.E."/>
            <person name="Schmutz J."/>
        </authorList>
    </citation>
    <scope>NUCLEOTIDE SEQUENCE</scope>
    <source>
        <strain evidence="2">AP13</strain>
    </source>
</reference>
<organism evidence="2 3">
    <name type="scientific">Panicum virgatum</name>
    <name type="common">Blackwell switchgrass</name>
    <dbReference type="NCBI Taxonomy" id="38727"/>
    <lineage>
        <taxon>Eukaryota</taxon>
        <taxon>Viridiplantae</taxon>
        <taxon>Streptophyta</taxon>
        <taxon>Embryophyta</taxon>
        <taxon>Tracheophyta</taxon>
        <taxon>Spermatophyta</taxon>
        <taxon>Magnoliopsida</taxon>
        <taxon>Liliopsida</taxon>
        <taxon>Poales</taxon>
        <taxon>Poaceae</taxon>
        <taxon>PACMAD clade</taxon>
        <taxon>Panicoideae</taxon>
        <taxon>Panicodae</taxon>
        <taxon>Paniceae</taxon>
        <taxon>Panicinae</taxon>
        <taxon>Panicum</taxon>
        <taxon>Panicum sect. Hiantes</taxon>
    </lineage>
</organism>
<feature type="compositionally biased region" description="Low complexity" evidence="1">
    <location>
        <begin position="70"/>
        <end position="82"/>
    </location>
</feature>
<dbReference type="Proteomes" id="UP000823388">
    <property type="component" value="Chromosome 5N"/>
</dbReference>
<feature type="region of interest" description="Disordered" evidence="1">
    <location>
        <begin position="45"/>
        <end position="104"/>
    </location>
</feature>
<keyword evidence="3" id="KW-1185">Reference proteome</keyword>
<evidence type="ECO:0000313" key="3">
    <source>
        <dbReference type="Proteomes" id="UP000823388"/>
    </source>
</evidence>
<gene>
    <name evidence="2" type="ORF">PVAP13_5NG170969</name>
</gene>
<dbReference type="AlphaFoldDB" id="A0A8T0S9E9"/>
<evidence type="ECO:0000256" key="1">
    <source>
        <dbReference type="SAM" id="MobiDB-lite"/>
    </source>
</evidence>
<sequence>MCVRSSKRVLLPSPPLPPPPPTHDRLHSTHHCAALPLPPLFSARASCARPPARPPSFITRRGPRGRQRVQGRASPRLASSSRSARRPLLDRSDSPIPARGAAQPSADKLRFLGFLVDPVVGADKPREAR</sequence>
<protein>
    <submittedName>
        <fullName evidence="2">Uncharacterized protein</fullName>
    </submittedName>
</protein>
<accession>A0A8T0S9E9</accession>
<evidence type="ECO:0000313" key="2">
    <source>
        <dbReference type="EMBL" id="KAG2593413.1"/>
    </source>
</evidence>
<dbReference type="EMBL" id="CM029046">
    <property type="protein sequence ID" value="KAG2593413.1"/>
    <property type="molecule type" value="Genomic_DNA"/>
</dbReference>
<comment type="caution">
    <text evidence="2">The sequence shown here is derived from an EMBL/GenBank/DDBJ whole genome shotgun (WGS) entry which is preliminary data.</text>
</comment>
<feature type="region of interest" description="Disordered" evidence="1">
    <location>
        <begin position="1"/>
        <end position="29"/>
    </location>
</feature>
<feature type="compositionally biased region" description="Pro residues" evidence="1">
    <location>
        <begin position="12"/>
        <end position="21"/>
    </location>
</feature>
<proteinExistence type="predicted"/>
<name>A0A8T0S9E9_PANVG</name>